<organism evidence="1">
    <name type="scientific">marine sediment metagenome</name>
    <dbReference type="NCBI Taxonomy" id="412755"/>
    <lineage>
        <taxon>unclassified sequences</taxon>
        <taxon>metagenomes</taxon>
        <taxon>ecological metagenomes</taxon>
    </lineage>
</organism>
<sequence length="115" mass="12406">MVKKGAQPGNTNALKHGFYSGQFQDGEIADLDVLLADGLQDEINMMRVMTRRLLKLADGEDTMAEQANILGVLGLASTRLAGLLRTQRVLSGESSEVKSAISQALSEIVEEMKIS</sequence>
<gene>
    <name evidence="1" type="ORF">LCGC14_0705600</name>
</gene>
<proteinExistence type="predicted"/>
<dbReference type="AlphaFoldDB" id="A0A0F9QL40"/>
<evidence type="ECO:0000313" key="1">
    <source>
        <dbReference type="EMBL" id="KKN43179.1"/>
    </source>
</evidence>
<name>A0A0F9QL40_9ZZZZ</name>
<comment type="caution">
    <text evidence="1">The sequence shown here is derived from an EMBL/GenBank/DDBJ whole genome shotgun (WGS) entry which is preliminary data.</text>
</comment>
<accession>A0A0F9QL40</accession>
<protein>
    <submittedName>
        <fullName evidence="1">Uncharacterized protein</fullName>
    </submittedName>
</protein>
<reference evidence="1" key="1">
    <citation type="journal article" date="2015" name="Nature">
        <title>Complex archaea that bridge the gap between prokaryotes and eukaryotes.</title>
        <authorList>
            <person name="Spang A."/>
            <person name="Saw J.H."/>
            <person name="Jorgensen S.L."/>
            <person name="Zaremba-Niedzwiedzka K."/>
            <person name="Martijn J."/>
            <person name="Lind A.E."/>
            <person name="van Eijk R."/>
            <person name="Schleper C."/>
            <person name="Guy L."/>
            <person name="Ettema T.J."/>
        </authorList>
    </citation>
    <scope>NUCLEOTIDE SEQUENCE</scope>
</reference>
<dbReference type="EMBL" id="LAZR01001528">
    <property type="protein sequence ID" value="KKN43179.1"/>
    <property type="molecule type" value="Genomic_DNA"/>
</dbReference>